<dbReference type="PROSITE" id="PS50827">
    <property type="entry name" value="DDT"/>
    <property type="match status" value="1"/>
</dbReference>
<evidence type="ECO:0000256" key="4">
    <source>
        <dbReference type="PROSITE-ProRule" id="PRU00475"/>
    </source>
</evidence>
<feature type="compositionally biased region" description="Basic and acidic residues" evidence="6">
    <location>
        <begin position="1173"/>
        <end position="1184"/>
    </location>
</feature>
<evidence type="ECO:0000313" key="11">
    <source>
        <dbReference type="Proteomes" id="UP001491310"/>
    </source>
</evidence>
<gene>
    <name evidence="10" type="ORF">WJX75_004903</name>
</gene>
<feature type="region of interest" description="Disordered" evidence="6">
    <location>
        <begin position="803"/>
        <end position="900"/>
    </location>
</feature>
<keyword evidence="3 4" id="KW-0539">Nucleus</keyword>
<feature type="domain" description="DDT" evidence="7">
    <location>
        <begin position="635"/>
        <end position="698"/>
    </location>
</feature>
<dbReference type="PROSITE" id="PS51136">
    <property type="entry name" value="WAC"/>
    <property type="match status" value="1"/>
</dbReference>
<feature type="region of interest" description="Disordered" evidence="6">
    <location>
        <begin position="1004"/>
        <end position="1061"/>
    </location>
</feature>
<feature type="domain" description="HTH HARE-type" evidence="9">
    <location>
        <begin position="247"/>
        <end position="313"/>
    </location>
</feature>
<evidence type="ECO:0000259" key="8">
    <source>
        <dbReference type="PROSITE" id="PS51136"/>
    </source>
</evidence>
<keyword evidence="5" id="KW-0175">Coiled coil</keyword>
<evidence type="ECO:0000256" key="5">
    <source>
        <dbReference type="SAM" id="Coils"/>
    </source>
</evidence>
<protein>
    <recommendedName>
        <fullName evidence="12">WAC domain-containing protein</fullName>
    </recommendedName>
</protein>
<evidence type="ECO:0000256" key="1">
    <source>
        <dbReference type="ARBA" id="ARBA00004123"/>
    </source>
</evidence>
<comment type="caution">
    <text evidence="10">The sequence shown here is derived from an EMBL/GenBank/DDBJ whole genome shotgun (WGS) entry which is preliminary data.</text>
</comment>
<feature type="region of interest" description="Disordered" evidence="6">
    <location>
        <begin position="489"/>
        <end position="523"/>
    </location>
</feature>
<feature type="region of interest" description="Disordered" evidence="6">
    <location>
        <begin position="160"/>
        <end position="243"/>
    </location>
</feature>
<evidence type="ECO:0000256" key="3">
    <source>
        <dbReference type="ARBA" id="ARBA00023242"/>
    </source>
</evidence>
<feature type="region of interest" description="Disordered" evidence="6">
    <location>
        <begin position="1168"/>
        <end position="1230"/>
    </location>
</feature>
<evidence type="ECO:0000256" key="2">
    <source>
        <dbReference type="ARBA" id="ARBA00023163"/>
    </source>
</evidence>
<accession>A0ABR2YJL5</accession>
<dbReference type="PANTHER" id="PTHR15546">
    <property type="entry name" value="BROMODOMAIN ADJACENT TO ZINC FINGER DOMAIN, 2A"/>
    <property type="match status" value="1"/>
</dbReference>
<feature type="domain" description="WAC" evidence="8">
    <location>
        <begin position="23"/>
        <end position="130"/>
    </location>
</feature>
<feature type="region of interest" description="Disordered" evidence="6">
    <location>
        <begin position="323"/>
        <end position="360"/>
    </location>
</feature>
<dbReference type="EMBL" id="JALJOT010000010">
    <property type="protein sequence ID" value="KAK9906609.1"/>
    <property type="molecule type" value="Genomic_DNA"/>
</dbReference>
<feature type="compositionally biased region" description="Polar residues" evidence="6">
    <location>
        <begin position="1049"/>
        <end position="1061"/>
    </location>
</feature>
<evidence type="ECO:0000313" key="10">
    <source>
        <dbReference type="EMBL" id="KAK9906609.1"/>
    </source>
</evidence>
<dbReference type="InterPro" id="IPR013136">
    <property type="entry name" value="WSTF_Acf1_Cbp146"/>
</dbReference>
<reference evidence="10 11" key="1">
    <citation type="journal article" date="2024" name="Nat. Commun.">
        <title>Phylogenomics reveals the evolutionary origins of lichenization in chlorophyte algae.</title>
        <authorList>
            <person name="Puginier C."/>
            <person name="Libourel C."/>
            <person name="Otte J."/>
            <person name="Skaloud P."/>
            <person name="Haon M."/>
            <person name="Grisel S."/>
            <person name="Petersen M."/>
            <person name="Berrin J.G."/>
            <person name="Delaux P.M."/>
            <person name="Dal Grande F."/>
            <person name="Keller J."/>
        </authorList>
    </citation>
    <scope>NUCLEOTIDE SEQUENCE [LARGE SCALE GENOMIC DNA]</scope>
    <source>
        <strain evidence="10 11">SAG 216-7</strain>
    </source>
</reference>
<feature type="region of interest" description="Disordered" evidence="6">
    <location>
        <begin position="1383"/>
        <end position="1406"/>
    </location>
</feature>
<dbReference type="PROSITE" id="PS51913">
    <property type="entry name" value="HTH_HARE"/>
    <property type="match status" value="1"/>
</dbReference>
<dbReference type="Pfam" id="PF05066">
    <property type="entry name" value="HARE-HTH"/>
    <property type="match status" value="1"/>
</dbReference>
<organism evidence="10 11">
    <name type="scientific">Coccomyxa subellipsoidea</name>
    <dbReference type="NCBI Taxonomy" id="248742"/>
    <lineage>
        <taxon>Eukaryota</taxon>
        <taxon>Viridiplantae</taxon>
        <taxon>Chlorophyta</taxon>
        <taxon>core chlorophytes</taxon>
        <taxon>Trebouxiophyceae</taxon>
        <taxon>Trebouxiophyceae incertae sedis</taxon>
        <taxon>Coccomyxaceae</taxon>
        <taxon>Coccomyxa</taxon>
    </lineage>
</organism>
<feature type="compositionally biased region" description="Low complexity" evidence="6">
    <location>
        <begin position="1185"/>
        <end position="1209"/>
    </location>
</feature>
<dbReference type="PANTHER" id="PTHR15546:SF2">
    <property type="entry name" value="DDT DOMAIN-CONTAINING PROTEIN DDB_G0282237"/>
    <property type="match status" value="1"/>
</dbReference>
<dbReference type="Pfam" id="PF10537">
    <property type="entry name" value="WAC_Acf1_DNA_bd"/>
    <property type="match status" value="1"/>
</dbReference>
<dbReference type="InterPro" id="IPR028941">
    <property type="entry name" value="WHIM2_dom"/>
</dbReference>
<feature type="coiled-coil region" evidence="5">
    <location>
        <begin position="416"/>
        <end position="443"/>
    </location>
</feature>
<feature type="region of interest" description="Disordered" evidence="6">
    <location>
        <begin position="561"/>
        <end position="590"/>
    </location>
</feature>
<evidence type="ECO:0008006" key="12">
    <source>
        <dbReference type="Google" id="ProtNLM"/>
    </source>
</evidence>
<feature type="compositionally biased region" description="Low complexity" evidence="6">
    <location>
        <begin position="323"/>
        <end position="332"/>
    </location>
</feature>
<comment type="subcellular location">
    <subcellularLocation>
        <location evidence="1 4">Nucleus</location>
    </subcellularLocation>
</comment>
<feature type="compositionally biased region" description="Basic residues" evidence="6">
    <location>
        <begin position="160"/>
        <end position="175"/>
    </location>
</feature>
<keyword evidence="11" id="KW-1185">Reference proteome</keyword>
<evidence type="ECO:0000259" key="7">
    <source>
        <dbReference type="PROSITE" id="PS50827"/>
    </source>
</evidence>
<feature type="compositionally biased region" description="Basic and acidic residues" evidence="6">
    <location>
        <begin position="1034"/>
        <end position="1048"/>
    </location>
</feature>
<keyword evidence="2" id="KW-0804">Transcription</keyword>
<dbReference type="InterPro" id="IPR018501">
    <property type="entry name" value="DDT_dom"/>
</dbReference>
<name>A0ABR2YJL5_9CHLO</name>
<sequence>MVLLDRQYFIPDDSLPADLNQDDEVWHLDSTGEVFTDYTDYLRQLYLTRSRQWASVYTGVCNLTYDEAVREDERGRALASKFPPELEEFALGLVHHSILRLDDLIDYIHDAVKPRAIATQGRDNDLQPEKLKHPAPRPVTRCWLFEVAVHEQELLAVARARQKPRRGGGAARKRAKLVETASVRAMSEAPSENNSMDFGMSQGGADDMSDGELPSWRGQQSTEPPPTPAADEPVPTVEEEEKRYRPGTNKYIAFQVLKEAGPKGLTVPQIMEASARAGMKDFDDTAKRVIQFALANDPGFVRVSKGLYTLRALAPVVQRAVLPTKPKGQRTTRPPPPRFDPSAFPEPAAPPAADDAGLGADDSATVPVDFLDGNSVLAPLPADADPYLSLEEYLEEEEIDAASNAEHFARKSGAAMDNALARLHKAEEDVAALREAIKAAQAKARATPKKRKKGEEDMSATPCFEVSAEERAYKGDPNDRKQIVKHRQRMKELDEEMESRKQAWLKKQRSARDRSRGTQSKEVQALNRQLQAALQVLDVERYHAAACEEAAMAADRALHKKGGGRWRGREGDERDPVRTAEREERERRRAEARRYPIDDTELLAELREKAYAEGGEMPAEDVPTAEIAPMDDAASEALSRTMFVADFASQFCELLAVRPVGYQELQAAIVGNGTGATREPLWEIYEGLMRFLLNNTTGRTERRWLNCLGLATWPEVVRRYCLFHPAKHQDPIITDAASMLGERGAEEIPAELHRELLCHLCNESLDREPLRAVLAARMENAEGVKKEMREAAAGDKGKIKGLIEAEKEQRKRQKKQKGFVEEEEEKPKLEELEADYGAFENGDTGLGDRRMSRARSGSEALADESGGDMGEPTEPQWEAGDQRKKGKGGKGSKADADRVRARELAEAEEAVARRQEEFERELERCSVRRAPLGWDRAHRRYWWGLAGERACIYTEDGDGRIGRMTAPDQLSALMAVLDSRGLREAGLLASCEKAYNAIALGMKRASSGSGGRGSGAMENGDVVAPPRPQALRSSKRDRGQPEHYDPSQDGRSVQLAASQQRPASLPGVEGLAIATSVQFMLELQRNAFENEIEPGPSCTGGWKPWLQAVRAAGQGHLPPGVPAGQGDLVSQLREAMKGRLIQMEEALFIASGQRFEPESEAAAEALFLSGGGGDREGSEERPTDADAAADAAPDANGNGTAAAEQAPADAEADAEGLEGPSPAKPTGGGLRMWRAARDRAAWKADVLHAKTSSRVAYSAVALTIVSYPLLDKIEAMRLAPPPKPKSGGVTAELEAAAAAGAAAAAAALKAASAKGKKKGELDDELDKINTRNRATRRDRKQDVKQKGWCCREWFGIARVGLGTDRQQDVVARVGDGFRNLHRFKSGPTRGDRHRGWTHPIRSSVGL</sequence>
<dbReference type="Proteomes" id="UP001491310">
    <property type="component" value="Unassembled WGS sequence"/>
</dbReference>
<dbReference type="InterPro" id="IPR007759">
    <property type="entry name" value="Asxl_HARE-HTH"/>
</dbReference>
<evidence type="ECO:0000256" key="6">
    <source>
        <dbReference type="SAM" id="MobiDB-lite"/>
    </source>
</evidence>
<dbReference type="InterPro" id="IPR053271">
    <property type="entry name" value="DDT_domain"/>
</dbReference>
<feature type="compositionally biased region" description="Low complexity" evidence="6">
    <location>
        <begin position="340"/>
        <end position="360"/>
    </location>
</feature>
<proteinExistence type="predicted"/>
<evidence type="ECO:0000259" key="9">
    <source>
        <dbReference type="PROSITE" id="PS51913"/>
    </source>
</evidence>
<feature type="compositionally biased region" description="Basic and acidic residues" evidence="6">
    <location>
        <begin position="567"/>
        <end position="590"/>
    </location>
</feature>
<dbReference type="Pfam" id="PF15613">
    <property type="entry name" value="WSD"/>
    <property type="match status" value="1"/>
</dbReference>